<proteinExistence type="predicted"/>
<dbReference type="Gene3D" id="2.40.160.50">
    <property type="entry name" value="membrane protein fhac: a member of the omp85/tpsb transporter family"/>
    <property type="match status" value="1"/>
</dbReference>
<dbReference type="PANTHER" id="PTHR12815">
    <property type="entry name" value="SORTING AND ASSEMBLY MACHINERY SAMM50 PROTEIN FAMILY MEMBER"/>
    <property type="match status" value="1"/>
</dbReference>
<dbReference type="Pfam" id="PF01103">
    <property type="entry name" value="Omp85"/>
    <property type="match status" value="1"/>
</dbReference>
<evidence type="ECO:0000313" key="7">
    <source>
        <dbReference type="Proteomes" id="UP000258927"/>
    </source>
</evidence>
<dbReference type="KEGG" id="mmyr:MXMO3_01040"/>
<dbReference type="EMBL" id="CP021330">
    <property type="protein sequence ID" value="AVX03571.1"/>
    <property type="molecule type" value="Genomic_DNA"/>
</dbReference>
<dbReference type="STRING" id="1122213.GCA_000423365_01756"/>
<evidence type="ECO:0000256" key="1">
    <source>
        <dbReference type="ARBA" id="ARBA00004370"/>
    </source>
</evidence>
<evidence type="ECO:0000256" key="4">
    <source>
        <dbReference type="SAM" id="SignalP"/>
    </source>
</evidence>
<dbReference type="PANTHER" id="PTHR12815:SF42">
    <property type="entry name" value="BACTERIAL SURFACE ANTIGEN (D15) DOMAIN-CONTAINING PROTEIN"/>
    <property type="match status" value="1"/>
</dbReference>
<protein>
    <submittedName>
        <fullName evidence="6">Translocation and assembly module TamA</fullName>
    </submittedName>
</protein>
<dbReference type="AlphaFoldDB" id="A0A2R4MC07"/>
<evidence type="ECO:0000259" key="5">
    <source>
        <dbReference type="PROSITE" id="PS51779"/>
    </source>
</evidence>
<dbReference type="InterPro" id="IPR039910">
    <property type="entry name" value="D15-like"/>
</dbReference>
<evidence type="ECO:0000256" key="3">
    <source>
        <dbReference type="ARBA" id="ARBA00023136"/>
    </source>
</evidence>
<dbReference type="InterPro" id="IPR034746">
    <property type="entry name" value="POTRA"/>
</dbReference>
<reference evidence="6 7" key="1">
    <citation type="submission" date="2017-05" db="EMBL/GenBank/DDBJ databases">
        <title>Genome Analysis of Maritalea myrionectae HL2708#5.</title>
        <authorList>
            <consortium name="Cotde Inc.-PKNU"/>
            <person name="Jang D."/>
            <person name="Oh H.-M."/>
        </authorList>
    </citation>
    <scope>NUCLEOTIDE SEQUENCE [LARGE SCALE GENOMIC DNA]</scope>
    <source>
        <strain evidence="6 7">HL2708#5</strain>
    </source>
</reference>
<keyword evidence="4" id="KW-0732">Signal</keyword>
<feature type="domain" description="POTRA" evidence="5">
    <location>
        <begin position="232"/>
        <end position="306"/>
    </location>
</feature>
<keyword evidence="2" id="KW-0812">Transmembrane</keyword>
<gene>
    <name evidence="6" type="ORF">MXMO3_01040</name>
</gene>
<dbReference type="GO" id="GO:0019867">
    <property type="term" value="C:outer membrane"/>
    <property type="evidence" value="ECO:0007669"/>
    <property type="project" value="InterPro"/>
</dbReference>
<dbReference type="InterPro" id="IPR000184">
    <property type="entry name" value="Bac_surfAg_D15"/>
</dbReference>
<feature type="signal peptide" evidence="4">
    <location>
        <begin position="1"/>
        <end position="27"/>
    </location>
</feature>
<evidence type="ECO:0000256" key="2">
    <source>
        <dbReference type="ARBA" id="ARBA00022452"/>
    </source>
</evidence>
<dbReference type="Proteomes" id="UP000258927">
    <property type="component" value="Chromosome"/>
</dbReference>
<comment type="subcellular location">
    <subcellularLocation>
        <location evidence="1">Membrane</location>
    </subcellularLocation>
</comment>
<accession>A0A2R4MC07</accession>
<dbReference type="RefSeq" id="WP_117395176.1">
    <property type="nucleotide sequence ID" value="NZ_CP021330.1"/>
</dbReference>
<keyword evidence="2" id="KW-1134">Transmembrane beta strand</keyword>
<name>A0A2R4MC07_9HYPH</name>
<keyword evidence="7" id="KW-1185">Reference proteome</keyword>
<evidence type="ECO:0000313" key="6">
    <source>
        <dbReference type="EMBL" id="AVX03571.1"/>
    </source>
</evidence>
<dbReference type="InterPro" id="IPR010827">
    <property type="entry name" value="BamA/TamA_POTRA"/>
</dbReference>
<dbReference type="PROSITE" id="PS51779">
    <property type="entry name" value="POTRA"/>
    <property type="match status" value="1"/>
</dbReference>
<feature type="chain" id="PRO_5015357063" evidence="4">
    <location>
        <begin position="28"/>
        <end position="632"/>
    </location>
</feature>
<sequence>MSNLVRKVFVGVSLGAALSLAAAPAFAFDFGQLWPFGGGEARVSNAAEVTPVAGEVRYATQIQVDKAELEQVIADASLLVGDQGEAPEDSVSLLTRAQVDQKRIVAALYGEAHYGAVLTILIDGVPLDQVPLDINLQGKVAQVTIQVDAGSQFVFAAPDVRVNDQPLVVADYGLRAGEIAKSDAILSAQNAILTEWREKGYAFAEVVDRTIEADHSVNQLDVLLRIETGQLAHIGDVRVSGAKDMREDTIIEIADLPRGEIYRPQTIKRATRDLQELGVFNSVVIKRERRADRPDLVDLVIEVSERKPRTIGVGATIGNTDGLGVEGFWVHRNLFGGAEKVRVEGSVNRIGQGGLDKMDFHTALVYFKPNAFGPKTSFEGKISFDIENPKAFTKRGGKIETSLSHQINDDLSVRGGLTGEYAVLTVDGVTTNQSIISAPFELTYDTRDNSLNPTEGFFAVAYAEPTYAIANQAQFIKTSVKASTYYAFDDEAKLVLAGRVAAGSIIGADLADVPVDRRFFAGGAGSIRGYAFQAAGPRTLSGNPSGGLSFLETSVEARYRVTEQVGVVGFVDMGGAFTSSVPGQGGDLYTGVGVGVRYLTPLGPIRADLAIPLKNISGEPNYGLYLGIGQAF</sequence>
<dbReference type="Pfam" id="PF07244">
    <property type="entry name" value="POTRA"/>
    <property type="match status" value="1"/>
</dbReference>
<keyword evidence="3" id="KW-0472">Membrane</keyword>
<dbReference type="Gene3D" id="3.10.20.310">
    <property type="entry name" value="membrane protein fhac"/>
    <property type="match status" value="1"/>
</dbReference>
<organism evidence="6 7">
    <name type="scientific">Maritalea myrionectae</name>
    <dbReference type="NCBI Taxonomy" id="454601"/>
    <lineage>
        <taxon>Bacteria</taxon>
        <taxon>Pseudomonadati</taxon>
        <taxon>Pseudomonadota</taxon>
        <taxon>Alphaproteobacteria</taxon>
        <taxon>Hyphomicrobiales</taxon>
        <taxon>Devosiaceae</taxon>
        <taxon>Maritalea</taxon>
    </lineage>
</organism>